<protein>
    <submittedName>
        <fullName evidence="2">Uncharacterized protein</fullName>
    </submittedName>
</protein>
<proteinExistence type="predicted"/>
<accession>A0A1Y1WFD0</accession>
<evidence type="ECO:0000313" key="2">
    <source>
        <dbReference type="EMBL" id="ORX72209.1"/>
    </source>
</evidence>
<dbReference type="RefSeq" id="XP_040745633.1">
    <property type="nucleotide sequence ID" value="XM_040890983.1"/>
</dbReference>
<organism evidence="2 3">
    <name type="scientific">Linderina pennispora</name>
    <dbReference type="NCBI Taxonomy" id="61395"/>
    <lineage>
        <taxon>Eukaryota</taxon>
        <taxon>Fungi</taxon>
        <taxon>Fungi incertae sedis</taxon>
        <taxon>Zoopagomycota</taxon>
        <taxon>Kickxellomycotina</taxon>
        <taxon>Kickxellomycetes</taxon>
        <taxon>Kickxellales</taxon>
        <taxon>Kickxellaceae</taxon>
        <taxon>Linderina</taxon>
    </lineage>
</organism>
<gene>
    <name evidence="2" type="ORF">DL89DRAFT_312056</name>
</gene>
<dbReference type="OrthoDB" id="10518543at2759"/>
<keyword evidence="3" id="KW-1185">Reference proteome</keyword>
<feature type="compositionally biased region" description="Basic residues" evidence="1">
    <location>
        <begin position="226"/>
        <end position="239"/>
    </location>
</feature>
<sequence>MSETPDTHSSPDSFDPAPHGHRSSAGEHPEQGQGPGAFCEKKQTSGGPKAENALQQLHAGSVTEIPRPHDKEQKEYIERLFDENLGQSPYYVGAHFFSSVVVAATEVIRECCSRGGVAPDDKTWIGVAGEHRRAMGRELVKKVHGFCPIMAQAAGNWIAMWFLKAAWGGCGECSRREQGDRGAADGSQLEYDPTYKPEAMRAEIEREAVVRDARSADMEEAPAGSKTKRRRTVSPKKVK</sequence>
<dbReference type="EMBL" id="MCFD01000003">
    <property type="protein sequence ID" value="ORX72209.1"/>
    <property type="molecule type" value="Genomic_DNA"/>
</dbReference>
<name>A0A1Y1WFD0_9FUNG</name>
<feature type="region of interest" description="Disordered" evidence="1">
    <location>
        <begin position="177"/>
        <end position="196"/>
    </location>
</feature>
<dbReference type="Proteomes" id="UP000193922">
    <property type="component" value="Unassembled WGS sequence"/>
</dbReference>
<feature type="compositionally biased region" description="Polar residues" evidence="1">
    <location>
        <begin position="1"/>
        <end position="12"/>
    </location>
</feature>
<dbReference type="AlphaFoldDB" id="A0A1Y1WFD0"/>
<feature type="region of interest" description="Disordered" evidence="1">
    <location>
        <begin position="1"/>
        <end position="49"/>
    </location>
</feature>
<evidence type="ECO:0000313" key="3">
    <source>
        <dbReference type="Proteomes" id="UP000193922"/>
    </source>
</evidence>
<evidence type="ECO:0000256" key="1">
    <source>
        <dbReference type="SAM" id="MobiDB-lite"/>
    </source>
</evidence>
<dbReference type="GeneID" id="63807631"/>
<feature type="region of interest" description="Disordered" evidence="1">
    <location>
        <begin position="209"/>
        <end position="239"/>
    </location>
</feature>
<comment type="caution">
    <text evidence="2">The sequence shown here is derived from an EMBL/GenBank/DDBJ whole genome shotgun (WGS) entry which is preliminary data.</text>
</comment>
<reference evidence="2 3" key="1">
    <citation type="submission" date="2016-07" db="EMBL/GenBank/DDBJ databases">
        <title>Pervasive Adenine N6-methylation of Active Genes in Fungi.</title>
        <authorList>
            <consortium name="DOE Joint Genome Institute"/>
            <person name="Mondo S.J."/>
            <person name="Dannebaum R.O."/>
            <person name="Kuo R.C."/>
            <person name="Labutti K."/>
            <person name="Haridas S."/>
            <person name="Kuo A."/>
            <person name="Salamov A."/>
            <person name="Ahrendt S.R."/>
            <person name="Lipzen A."/>
            <person name="Sullivan W."/>
            <person name="Andreopoulos W.B."/>
            <person name="Clum A."/>
            <person name="Lindquist E."/>
            <person name="Daum C."/>
            <person name="Ramamoorthy G.K."/>
            <person name="Gryganskyi A."/>
            <person name="Culley D."/>
            <person name="Magnuson J.K."/>
            <person name="James T.Y."/>
            <person name="O'Malley M.A."/>
            <person name="Stajich J.E."/>
            <person name="Spatafora J.W."/>
            <person name="Visel A."/>
            <person name="Grigoriev I.V."/>
        </authorList>
    </citation>
    <scope>NUCLEOTIDE SEQUENCE [LARGE SCALE GENOMIC DNA]</scope>
    <source>
        <strain evidence="2 3">ATCC 12442</strain>
    </source>
</reference>